<evidence type="ECO:0000256" key="1">
    <source>
        <dbReference type="ARBA" id="ARBA00022598"/>
    </source>
</evidence>
<keyword evidence="1 9" id="KW-0436">Ligase</keyword>
<dbReference type="InterPro" id="IPR006195">
    <property type="entry name" value="aa-tRNA-synth_II"/>
</dbReference>
<dbReference type="Pfam" id="PF00152">
    <property type="entry name" value="tRNA-synt_2"/>
    <property type="match status" value="1"/>
</dbReference>
<evidence type="ECO:0000256" key="6">
    <source>
        <dbReference type="SAM" id="MobiDB-lite"/>
    </source>
</evidence>
<proteinExistence type="predicted"/>
<keyword evidence="2" id="KW-0547">Nucleotide-binding</keyword>
<accession>A0AAV4KR15</accession>
<keyword evidence="10" id="KW-1185">Reference proteome</keyword>
<dbReference type="InterPro" id="IPR045864">
    <property type="entry name" value="aa-tRNA-synth_II/BPL/LPL"/>
</dbReference>
<gene>
    <name evidence="8" type="primary">asnS</name>
    <name evidence="9" type="ORF">CP977_30275</name>
    <name evidence="8" type="ORF">GCM10010497_61150</name>
</gene>
<reference evidence="9 10" key="2">
    <citation type="submission" date="2017-09" db="EMBL/GenBank/DDBJ databases">
        <authorList>
            <person name="Lee N."/>
            <person name="Cho B.-K."/>
        </authorList>
    </citation>
    <scope>NUCLEOTIDE SEQUENCE [LARGE SCALE GENOMIC DNA]</scope>
    <source>
        <strain evidence="9 10">ATCC 19740</strain>
    </source>
</reference>
<dbReference type="GO" id="GO:0004816">
    <property type="term" value="F:asparagine-tRNA ligase activity"/>
    <property type="evidence" value="ECO:0007669"/>
    <property type="project" value="UniProtKB-EC"/>
</dbReference>
<dbReference type="Proteomes" id="UP000642014">
    <property type="component" value="Unassembled WGS sequence"/>
</dbReference>
<name>A0AAV4KR15_9ACTN</name>
<dbReference type="GO" id="GO:0005524">
    <property type="term" value="F:ATP binding"/>
    <property type="evidence" value="ECO:0007669"/>
    <property type="project" value="UniProtKB-KW"/>
</dbReference>
<dbReference type="PANTHER" id="PTHR22594:SF48">
    <property type="entry name" value="ASPARAGINYL-TRNA SYNTHETASE-RELATED PROTEIN (N-TRUNCATION)"/>
    <property type="match status" value="1"/>
</dbReference>
<dbReference type="PANTHER" id="PTHR22594">
    <property type="entry name" value="ASPARTYL/LYSYL-TRNA SYNTHETASE"/>
    <property type="match status" value="1"/>
</dbReference>
<dbReference type="Gene3D" id="3.30.930.10">
    <property type="entry name" value="Bira Bifunctional Protein, Domain 2"/>
    <property type="match status" value="1"/>
</dbReference>
<feature type="domain" description="Aminoacyl-transfer RNA synthetases class-II family profile" evidence="7">
    <location>
        <begin position="101"/>
        <end position="337"/>
    </location>
</feature>
<dbReference type="EMBL" id="CP023693">
    <property type="protein sequence ID" value="QEV35926.1"/>
    <property type="molecule type" value="Genomic_DNA"/>
</dbReference>
<dbReference type="NCBIfam" id="NF005052">
    <property type="entry name" value="PRK06462.1-1"/>
    <property type="match status" value="1"/>
</dbReference>
<keyword evidence="4" id="KW-0648">Protein biosynthesis</keyword>
<reference evidence="8 11" key="1">
    <citation type="journal article" date="2014" name="Int. J. Syst. Evol. Microbiol.">
        <title>Complete genome sequence of Corynebacterium casei LMG S-19264T (=DSM 44701T), isolated from a smear-ripened cheese.</title>
        <authorList>
            <consortium name="US DOE Joint Genome Institute (JGI-PGF)"/>
            <person name="Walter F."/>
            <person name="Albersmeier A."/>
            <person name="Kalinowski J."/>
            <person name="Ruckert C."/>
        </authorList>
    </citation>
    <scope>NUCLEOTIDE SEQUENCE [LARGE SCALE GENOMIC DNA]</scope>
    <source>
        <strain evidence="8 11">JCM 4205</strain>
    </source>
</reference>
<protein>
    <submittedName>
        <fullName evidence="9">Asparagine ligase</fullName>
        <ecNumber evidence="9">6.1.1.22</ecNumber>
    </submittedName>
</protein>
<dbReference type="PROSITE" id="PS50862">
    <property type="entry name" value="AA_TRNA_LIGASE_II"/>
    <property type="match status" value="1"/>
</dbReference>
<evidence type="ECO:0000259" key="7">
    <source>
        <dbReference type="PROSITE" id="PS50862"/>
    </source>
</evidence>
<dbReference type="AlphaFoldDB" id="A0AAV4KR15"/>
<dbReference type="SUPFAM" id="SSF55681">
    <property type="entry name" value="Class II aaRS and biotin synthetases"/>
    <property type="match status" value="1"/>
</dbReference>
<feature type="region of interest" description="Disordered" evidence="6">
    <location>
        <begin position="1"/>
        <end position="23"/>
    </location>
</feature>
<dbReference type="EMBL" id="BMSJ01000016">
    <property type="protein sequence ID" value="GGR49601.1"/>
    <property type="molecule type" value="Genomic_DNA"/>
</dbReference>
<dbReference type="InterPro" id="IPR004364">
    <property type="entry name" value="Aa-tRNA-synt_II"/>
</dbReference>
<evidence type="ECO:0000313" key="10">
    <source>
        <dbReference type="Proteomes" id="UP000326029"/>
    </source>
</evidence>
<evidence type="ECO:0000313" key="9">
    <source>
        <dbReference type="EMBL" id="QEV35926.1"/>
    </source>
</evidence>
<evidence type="ECO:0000256" key="4">
    <source>
        <dbReference type="ARBA" id="ARBA00022917"/>
    </source>
</evidence>
<dbReference type="EC" id="6.1.1.22" evidence="9"/>
<keyword evidence="3" id="KW-0067">ATP-binding</keyword>
<dbReference type="Proteomes" id="UP000326029">
    <property type="component" value="Chromosome"/>
</dbReference>
<evidence type="ECO:0000256" key="2">
    <source>
        <dbReference type="ARBA" id="ARBA00022741"/>
    </source>
</evidence>
<dbReference type="GeneID" id="95458048"/>
<evidence type="ECO:0000256" key="5">
    <source>
        <dbReference type="ARBA" id="ARBA00023146"/>
    </source>
</evidence>
<sequence length="337" mass="37223">MDLTAATADETAPGTPPPLGEHLRSPRLRTAMLVQQEALQAARDYLRGEGFTELLPPLVGPVTDPGGRGAKALDVDYYGHPYKLMTSAILYKQASLRGFPRLFYIAPNVRVEPEETATTGRHLVEFHQIDVEIADASREDAQEIAAGLLTHVTEHVWTAVPELLTGLGREEADFADVRAGKYDVRTHEEAVARLLSLGHPQNPDGEIDWTGERILSLESDRPFFVDDYPKGSRGFYDREDPERPGVLRNFDLIAPHGYGELVSGSEREADYATLVTRMRESGENPAKYAWYLKEAREGIPSSAGFGMGLQRLVRFLTGLDALWQVSAYPKLPGVVAP</sequence>
<dbReference type="RefSeq" id="WP_030222825.1">
    <property type="nucleotide sequence ID" value="NZ_BMSJ01000016.1"/>
</dbReference>
<dbReference type="GO" id="GO:0006421">
    <property type="term" value="P:asparaginyl-tRNA aminoacylation"/>
    <property type="evidence" value="ECO:0007669"/>
    <property type="project" value="TreeGrafter"/>
</dbReference>
<evidence type="ECO:0000313" key="11">
    <source>
        <dbReference type="Proteomes" id="UP000642014"/>
    </source>
</evidence>
<reference evidence="8" key="3">
    <citation type="submission" date="2023-08" db="EMBL/GenBank/DDBJ databases">
        <authorList>
            <person name="Sun Q."/>
            <person name="Ohkuma M."/>
        </authorList>
    </citation>
    <scope>NUCLEOTIDE SEQUENCE</scope>
    <source>
        <strain evidence="8">JCM 4205</strain>
    </source>
</reference>
<organism evidence="8 11">
    <name type="scientific">Streptomyces cinereoruber</name>
    <dbReference type="NCBI Taxonomy" id="67260"/>
    <lineage>
        <taxon>Bacteria</taxon>
        <taxon>Bacillati</taxon>
        <taxon>Actinomycetota</taxon>
        <taxon>Actinomycetes</taxon>
        <taxon>Kitasatosporales</taxon>
        <taxon>Streptomycetaceae</taxon>
        <taxon>Streptomyces</taxon>
    </lineage>
</organism>
<evidence type="ECO:0000256" key="3">
    <source>
        <dbReference type="ARBA" id="ARBA00022840"/>
    </source>
</evidence>
<evidence type="ECO:0000313" key="8">
    <source>
        <dbReference type="EMBL" id="GGR49601.1"/>
    </source>
</evidence>
<keyword evidence="5" id="KW-0030">Aminoacyl-tRNA synthetase</keyword>